<dbReference type="InterPro" id="IPR003447">
    <property type="entry name" value="FEMABX"/>
</dbReference>
<evidence type="ECO:0000256" key="5">
    <source>
        <dbReference type="ARBA" id="ARBA00023315"/>
    </source>
</evidence>
<dbReference type="PANTHER" id="PTHR36174">
    <property type="entry name" value="LIPID II:GLYCINE GLYCYLTRANSFERASE"/>
    <property type="match status" value="1"/>
</dbReference>
<gene>
    <name evidence="8" type="ORF">ENR01_01050</name>
</gene>
<protein>
    <submittedName>
        <fullName evidence="8">Peptidoglycan bridge formation glycyltransferase FemA/FemB family protein</fullName>
    </submittedName>
</protein>
<dbReference type="GO" id="GO:0008360">
    <property type="term" value="P:regulation of cell shape"/>
    <property type="evidence" value="ECO:0007669"/>
    <property type="project" value="UniProtKB-KW"/>
</dbReference>
<evidence type="ECO:0000313" key="8">
    <source>
        <dbReference type="EMBL" id="HEX61732.1"/>
    </source>
</evidence>
<dbReference type="GO" id="GO:0071555">
    <property type="term" value="P:cell wall organization"/>
    <property type="evidence" value="ECO:0007669"/>
    <property type="project" value="UniProtKB-KW"/>
</dbReference>
<dbReference type="AlphaFoldDB" id="A0A831Z2F9"/>
<keyword evidence="4" id="KW-0573">Peptidoglycan synthesis</keyword>
<accession>A0A831Z2F9</accession>
<feature type="domain" description="BioF2-like acetyltransferase" evidence="7">
    <location>
        <begin position="170"/>
        <end position="297"/>
    </location>
</feature>
<keyword evidence="2 8" id="KW-0808">Transferase</keyword>
<dbReference type="PANTHER" id="PTHR36174:SF1">
    <property type="entry name" value="LIPID II:GLYCINE GLYCYLTRANSFERASE"/>
    <property type="match status" value="1"/>
</dbReference>
<evidence type="ECO:0000256" key="6">
    <source>
        <dbReference type="ARBA" id="ARBA00023316"/>
    </source>
</evidence>
<name>A0A831Z2F9_UNCKA</name>
<dbReference type="GO" id="GO:0016755">
    <property type="term" value="F:aminoacyltransferase activity"/>
    <property type="evidence" value="ECO:0007669"/>
    <property type="project" value="InterPro"/>
</dbReference>
<dbReference type="GO" id="GO:0009252">
    <property type="term" value="P:peptidoglycan biosynthetic process"/>
    <property type="evidence" value="ECO:0007669"/>
    <property type="project" value="UniProtKB-KW"/>
</dbReference>
<dbReference type="Pfam" id="PF02388">
    <property type="entry name" value="FemAB"/>
    <property type="match status" value="1"/>
</dbReference>
<dbReference type="EMBL" id="DSPJ01000032">
    <property type="protein sequence ID" value="HEX61732.1"/>
    <property type="molecule type" value="Genomic_DNA"/>
</dbReference>
<reference evidence="8" key="1">
    <citation type="journal article" date="2020" name="mSystems">
        <title>Genome- and Community-Level Interaction Insights into Carbon Utilization and Element Cycling Functions of Hydrothermarchaeota in Hydrothermal Sediment.</title>
        <authorList>
            <person name="Zhou Z."/>
            <person name="Liu Y."/>
            <person name="Xu W."/>
            <person name="Pan J."/>
            <person name="Luo Z.H."/>
            <person name="Li M."/>
        </authorList>
    </citation>
    <scope>NUCLEOTIDE SEQUENCE [LARGE SCALE GENOMIC DNA]</scope>
    <source>
        <strain evidence="8">SpSt-361</strain>
    </source>
</reference>
<dbReference type="InterPro" id="IPR038740">
    <property type="entry name" value="BioF2-like_GNAT_dom"/>
</dbReference>
<dbReference type="PROSITE" id="PS51191">
    <property type="entry name" value="FEMABX"/>
    <property type="match status" value="1"/>
</dbReference>
<comment type="caution">
    <text evidence="8">The sequence shown here is derived from an EMBL/GenBank/DDBJ whole genome shotgun (WGS) entry which is preliminary data.</text>
</comment>
<evidence type="ECO:0000256" key="4">
    <source>
        <dbReference type="ARBA" id="ARBA00022984"/>
    </source>
</evidence>
<dbReference type="InterPro" id="IPR016181">
    <property type="entry name" value="Acyl_CoA_acyltransferase"/>
</dbReference>
<evidence type="ECO:0000256" key="1">
    <source>
        <dbReference type="ARBA" id="ARBA00009943"/>
    </source>
</evidence>
<comment type="similarity">
    <text evidence="1">Belongs to the FemABX family.</text>
</comment>
<proteinExistence type="inferred from homology"/>
<sequence>MPTLLSLSATATIIGVVEIKEILEERSWEQFLIRQPHTSFLQSWAWGEFQEKLGLSHHRFGIYQGGALEGICQALVGRRRLGSFVYVPRGPILNSFEIGKARAILEYLKDFAAGEKVDYLRVEPHWEAEQGSAPVLQETGFRPAQVATSQAGGITLLLDLSLSEGELLAQMRKTTRYLIRSAEGLGIEIHRTADPRKMGEFHRLMKLTYRRQQFVPHPSFYLQTQFETLAPRGIAELVLAKYQGDILSMAVIFSYGDTVTYVHGASVRTSVPASYFLLWEAIKEAKKDGYRYFDFWGIAPTDDPRHPWYGYSLFKKGFGGYRVDYAGVWDYPLTPKYGAVFAVEKIRRLIRRY</sequence>
<dbReference type="Gene3D" id="3.40.630.30">
    <property type="match status" value="2"/>
</dbReference>
<evidence type="ECO:0000256" key="2">
    <source>
        <dbReference type="ARBA" id="ARBA00022679"/>
    </source>
</evidence>
<keyword evidence="3" id="KW-0133">Cell shape</keyword>
<organism evidence="8">
    <name type="scientific">candidate division WWE3 bacterium</name>
    <dbReference type="NCBI Taxonomy" id="2053526"/>
    <lineage>
        <taxon>Bacteria</taxon>
        <taxon>Katanobacteria</taxon>
    </lineage>
</organism>
<dbReference type="InterPro" id="IPR050644">
    <property type="entry name" value="PG_Glycine_Bridge_Synth"/>
</dbReference>
<evidence type="ECO:0000259" key="7">
    <source>
        <dbReference type="Pfam" id="PF13480"/>
    </source>
</evidence>
<dbReference type="SUPFAM" id="SSF55729">
    <property type="entry name" value="Acyl-CoA N-acyltransferases (Nat)"/>
    <property type="match status" value="2"/>
</dbReference>
<keyword evidence="5" id="KW-0012">Acyltransferase</keyword>
<evidence type="ECO:0000256" key="3">
    <source>
        <dbReference type="ARBA" id="ARBA00022960"/>
    </source>
</evidence>
<keyword evidence="6" id="KW-0961">Cell wall biogenesis/degradation</keyword>
<dbReference type="Pfam" id="PF13480">
    <property type="entry name" value="Acetyltransf_6"/>
    <property type="match status" value="1"/>
</dbReference>